<dbReference type="SUPFAM" id="SSF53850">
    <property type="entry name" value="Periplasmic binding protein-like II"/>
    <property type="match status" value="1"/>
</dbReference>
<dbReference type="Proteomes" id="UP001549320">
    <property type="component" value="Unassembled WGS sequence"/>
</dbReference>
<keyword evidence="3" id="KW-0675">Receptor</keyword>
<dbReference type="CDD" id="cd13578">
    <property type="entry name" value="PBP2_Bug27"/>
    <property type="match status" value="1"/>
</dbReference>
<evidence type="ECO:0000256" key="1">
    <source>
        <dbReference type="ARBA" id="ARBA00006987"/>
    </source>
</evidence>
<feature type="signal peptide" evidence="2">
    <location>
        <begin position="1"/>
        <end position="27"/>
    </location>
</feature>
<dbReference type="PANTHER" id="PTHR42928:SF5">
    <property type="entry name" value="BLR1237 PROTEIN"/>
    <property type="match status" value="1"/>
</dbReference>
<dbReference type="InterPro" id="IPR005064">
    <property type="entry name" value="BUG"/>
</dbReference>
<dbReference type="PIRSF" id="PIRSF017082">
    <property type="entry name" value="YflP"/>
    <property type="match status" value="1"/>
</dbReference>
<dbReference type="Pfam" id="PF03401">
    <property type="entry name" value="TctC"/>
    <property type="match status" value="1"/>
</dbReference>
<comment type="caution">
    <text evidence="3">The sequence shown here is derived from an EMBL/GenBank/DDBJ whole genome shotgun (WGS) entry which is preliminary data.</text>
</comment>
<dbReference type="EMBL" id="JBEPSH010000004">
    <property type="protein sequence ID" value="MET4576895.1"/>
    <property type="molecule type" value="Genomic_DNA"/>
</dbReference>
<organism evidence="3 4">
    <name type="scientific">Ottowia thiooxydans</name>
    <dbReference type="NCBI Taxonomy" id="219182"/>
    <lineage>
        <taxon>Bacteria</taxon>
        <taxon>Pseudomonadati</taxon>
        <taxon>Pseudomonadota</taxon>
        <taxon>Betaproteobacteria</taxon>
        <taxon>Burkholderiales</taxon>
        <taxon>Comamonadaceae</taxon>
        <taxon>Ottowia</taxon>
    </lineage>
</organism>
<keyword evidence="2" id="KW-0732">Signal</keyword>
<dbReference type="Gene3D" id="3.40.190.10">
    <property type="entry name" value="Periplasmic binding protein-like II"/>
    <property type="match status" value="1"/>
</dbReference>
<dbReference type="InterPro" id="IPR042100">
    <property type="entry name" value="Bug_dom1"/>
</dbReference>
<feature type="chain" id="PRO_5046239396" evidence="2">
    <location>
        <begin position="28"/>
        <end position="327"/>
    </location>
</feature>
<dbReference type="PROSITE" id="PS51318">
    <property type="entry name" value="TAT"/>
    <property type="match status" value="1"/>
</dbReference>
<sequence length="327" mass="34567">MEHLKQDRRYFLAAAGAVAASPLCAWAAEDSLTKPLKIIVPFSAGALTDIIARLYAEKLSPLLGQPVIVENRPGAGGISASQAILAQPADGHSLLFVSSAHAANPALRKKLPYDTAKDFSGLALLATSPSVIVVPTSHPAQNIEQLIRNGKENPGKLTYGSAGIGSATHLAGEYFRTKAGLQMVHVPYKGVQEAVTAVAAGQLDLAFPPIALAQAMVAAGRIRVMAVTGLQRVAVLPDTPTVAERGFPGFDSSIWYALVAPSASPKPIMQMLAQKIQQISSRADIAEKLRSQGLIQEKLVLGEFDRFITDDMHKLASLVRGSGIQPE</sequence>
<evidence type="ECO:0000256" key="2">
    <source>
        <dbReference type="SAM" id="SignalP"/>
    </source>
</evidence>
<proteinExistence type="inferred from homology"/>
<name>A0ABV2Q7B9_9BURK</name>
<accession>A0ABV2Q7B9</accession>
<comment type="similarity">
    <text evidence="1">Belongs to the UPF0065 (bug) family.</text>
</comment>
<dbReference type="RefSeq" id="WP_354442963.1">
    <property type="nucleotide sequence ID" value="NZ_JBEPSH010000004.1"/>
</dbReference>
<keyword evidence="4" id="KW-1185">Reference proteome</keyword>
<evidence type="ECO:0000313" key="4">
    <source>
        <dbReference type="Proteomes" id="UP001549320"/>
    </source>
</evidence>
<evidence type="ECO:0000313" key="3">
    <source>
        <dbReference type="EMBL" id="MET4576895.1"/>
    </source>
</evidence>
<dbReference type="Gene3D" id="3.40.190.150">
    <property type="entry name" value="Bordetella uptake gene, domain 1"/>
    <property type="match status" value="1"/>
</dbReference>
<protein>
    <submittedName>
        <fullName evidence="3">Tripartite-type tricarboxylate transporter receptor subunit TctC</fullName>
    </submittedName>
</protein>
<dbReference type="PANTHER" id="PTHR42928">
    <property type="entry name" value="TRICARBOXYLATE-BINDING PROTEIN"/>
    <property type="match status" value="1"/>
</dbReference>
<dbReference type="InterPro" id="IPR006311">
    <property type="entry name" value="TAT_signal"/>
</dbReference>
<reference evidence="3 4" key="1">
    <citation type="submission" date="2024-06" db="EMBL/GenBank/DDBJ databases">
        <title>Sorghum-associated microbial communities from plants grown in Nebraska, USA.</title>
        <authorList>
            <person name="Schachtman D."/>
        </authorList>
    </citation>
    <scope>NUCLEOTIDE SEQUENCE [LARGE SCALE GENOMIC DNA]</scope>
    <source>
        <strain evidence="3 4">2709</strain>
    </source>
</reference>
<gene>
    <name evidence="3" type="ORF">ABIE13_002006</name>
</gene>